<sequence length="157" mass="17475">MVVGLDITWSPSYPDYMPTYPDHVLLAFCTQIGCALVRICGGCISHSLKQFFDNKDITYVGVHIKHDVKKLRKRLGLEIRNAVDLSELAADVLHQPRLGAFGVRRLASEVLLVPFKARSSRMAWVNLAEADITTDQIECATIDAYAAYKIGKRLLGV</sequence>
<dbReference type="InterPro" id="IPR002562">
    <property type="entry name" value="3'-5'_exonuclease_dom"/>
</dbReference>
<feature type="domain" description="3'-5' exonuclease" evidence="3">
    <location>
        <begin position="19"/>
        <end position="154"/>
    </location>
</feature>
<evidence type="ECO:0000313" key="4">
    <source>
        <dbReference type="Proteomes" id="UP000515121"/>
    </source>
</evidence>
<dbReference type="KEGG" id="dzi:111294639"/>
<dbReference type="InterPro" id="IPR051132">
    <property type="entry name" value="3-5_Exonuclease_domain"/>
</dbReference>
<dbReference type="SUPFAM" id="SSF53098">
    <property type="entry name" value="Ribonuclease H-like"/>
    <property type="match status" value="1"/>
</dbReference>
<dbReference type="GO" id="GO:0006139">
    <property type="term" value="P:nucleobase-containing compound metabolic process"/>
    <property type="evidence" value="ECO:0007669"/>
    <property type="project" value="InterPro"/>
</dbReference>
<dbReference type="PANTHER" id="PTHR13620:SF102">
    <property type="entry name" value="PROTEIN RISC-INTERACTING CLEARING 3'-5' EXORIBONUCLEASE 2"/>
    <property type="match status" value="1"/>
</dbReference>
<evidence type="ECO:0000256" key="2">
    <source>
        <dbReference type="ARBA" id="ARBA00022801"/>
    </source>
</evidence>
<dbReference type="InterPro" id="IPR012337">
    <property type="entry name" value="RNaseH-like_sf"/>
</dbReference>
<keyword evidence="4" id="KW-1185">Reference proteome</keyword>
<dbReference type="Gene3D" id="3.30.420.10">
    <property type="entry name" value="Ribonuclease H-like superfamily/Ribonuclease H"/>
    <property type="match status" value="1"/>
</dbReference>
<dbReference type="GO" id="GO:0005737">
    <property type="term" value="C:cytoplasm"/>
    <property type="evidence" value="ECO:0007669"/>
    <property type="project" value="TreeGrafter"/>
</dbReference>
<organism evidence="4 5">
    <name type="scientific">Durio zibethinus</name>
    <name type="common">Durian</name>
    <dbReference type="NCBI Taxonomy" id="66656"/>
    <lineage>
        <taxon>Eukaryota</taxon>
        <taxon>Viridiplantae</taxon>
        <taxon>Streptophyta</taxon>
        <taxon>Embryophyta</taxon>
        <taxon>Tracheophyta</taxon>
        <taxon>Spermatophyta</taxon>
        <taxon>Magnoliopsida</taxon>
        <taxon>eudicotyledons</taxon>
        <taxon>Gunneridae</taxon>
        <taxon>Pentapetalae</taxon>
        <taxon>rosids</taxon>
        <taxon>malvids</taxon>
        <taxon>Malvales</taxon>
        <taxon>Malvaceae</taxon>
        <taxon>Helicteroideae</taxon>
        <taxon>Durio</taxon>
    </lineage>
</organism>
<evidence type="ECO:0000256" key="1">
    <source>
        <dbReference type="ARBA" id="ARBA00022722"/>
    </source>
</evidence>
<dbReference type="GO" id="GO:0005634">
    <property type="term" value="C:nucleus"/>
    <property type="evidence" value="ECO:0007669"/>
    <property type="project" value="TreeGrafter"/>
</dbReference>
<dbReference type="Proteomes" id="UP000515121">
    <property type="component" value="Unplaced"/>
</dbReference>
<dbReference type="OrthoDB" id="446462at2759"/>
<keyword evidence="2" id="KW-0378">Hydrolase</keyword>
<gene>
    <name evidence="5" type="primary">LOC111294639</name>
</gene>
<dbReference type="RefSeq" id="XP_022743795.1">
    <property type="nucleotide sequence ID" value="XM_022888060.1"/>
</dbReference>
<dbReference type="GO" id="GO:0008408">
    <property type="term" value="F:3'-5' exonuclease activity"/>
    <property type="evidence" value="ECO:0007669"/>
    <property type="project" value="InterPro"/>
</dbReference>
<evidence type="ECO:0000259" key="3">
    <source>
        <dbReference type="Pfam" id="PF01612"/>
    </source>
</evidence>
<dbReference type="GO" id="GO:0003676">
    <property type="term" value="F:nucleic acid binding"/>
    <property type="evidence" value="ECO:0007669"/>
    <property type="project" value="InterPro"/>
</dbReference>
<reference evidence="5" key="1">
    <citation type="submission" date="2025-08" db="UniProtKB">
        <authorList>
            <consortium name="RefSeq"/>
        </authorList>
    </citation>
    <scope>IDENTIFICATION</scope>
    <source>
        <tissue evidence="5">Fruit stalk</tissue>
    </source>
</reference>
<dbReference type="PANTHER" id="PTHR13620">
    <property type="entry name" value="3-5 EXONUCLEASE"/>
    <property type="match status" value="1"/>
</dbReference>
<evidence type="ECO:0000313" key="5">
    <source>
        <dbReference type="RefSeq" id="XP_022743795.1"/>
    </source>
</evidence>
<keyword evidence="1" id="KW-0540">Nuclease</keyword>
<dbReference type="AlphaFoldDB" id="A0A6P5YUA0"/>
<proteinExistence type="predicted"/>
<dbReference type="Pfam" id="PF01612">
    <property type="entry name" value="DNA_pol_A_exo1"/>
    <property type="match status" value="1"/>
</dbReference>
<accession>A0A6P5YUA0</accession>
<dbReference type="GeneID" id="111294639"/>
<name>A0A6P5YUA0_DURZI</name>
<protein>
    <submittedName>
        <fullName evidence="5">Uncharacterized protein At5g06450</fullName>
    </submittedName>
</protein>
<dbReference type="InterPro" id="IPR036397">
    <property type="entry name" value="RNaseH_sf"/>
</dbReference>